<protein>
    <submittedName>
        <fullName evidence="1">Uncharacterized protein</fullName>
    </submittedName>
</protein>
<gene>
    <name evidence="1" type="ORF">ACE41H_15410</name>
</gene>
<reference evidence="1 2" key="1">
    <citation type="submission" date="2024-09" db="EMBL/GenBank/DDBJ databases">
        <title>Paenibacillus zeirhizospherea sp. nov., isolated from surface of the maize (Zea mays) roots in a horticulture field, Hungary.</title>
        <authorList>
            <person name="Marton D."/>
            <person name="Farkas M."/>
            <person name="Bedics A."/>
            <person name="Toth E."/>
            <person name="Tancsics A."/>
            <person name="Boka K."/>
            <person name="Maroti G."/>
            <person name="Kriszt B."/>
            <person name="Cserhati M."/>
        </authorList>
    </citation>
    <scope>NUCLEOTIDE SEQUENCE [LARGE SCALE GENOMIC DNA]</scope>
    <source>
        <strain evidence="1 2">KCTC 33519</strain>
    </source>
</reference>
<dbReference type="EMBL" id="JBHHMI010000013">
    <property type="protein sequence ID" value="MFB5268155.1"/>
    <property type="molecule type" value="Genomic_DNA"/>
</dbReference>
<sequence>MGQDHLIDELDFILTHPAVKPENLEGFYNQCLMAYPTVPLYKIVNHVYKSNRQLLADWSAVNRTIRHAVLGLGVELNNSDDGLSIQISKSDLNVSKDYFVYNYTSKLEFSQLRTLHQLGKIRIRCSDAKSLELVGIRKIHSGTYKLYLKGELTL</sequence>
<evidence type="ECO:0000313" key="1">
    <source>
        <dbReference type="EMBL" id="MFB5268155.1"/>
    </source>
</evidence>
<organism evidence="1 2">
    <name type="scientific">Paenibacillus enshidis</name>
    <dbReference type="NCBI Taxonomy" id="1458439"/>
    <lineage>
        <taxon>Bacteria</taxon>
        <taxon>Bacillati</taxon>
        <taxon>Bacillota</taxon>
        <taxon>Bacilli</taxon>
        <taxon>Bacillales</taxon>
        <taxon>Paenibacillaceae</taxon>
        <taxon>Paenibacillus</taxon>
    </lineage>
</organism>
<proteinExistence type="predicted"/>
<accession>A0ABV5AVB1</accession>
<dbReference type="RefSeq" id="WP_375356305.1">
    <property type="nucleotide sequence ID" value="NZ_JBHHMI010000013.1"/>
</dbReference>
<evidence type="ECO:0000313" key="2">
    <source>
        <dbReference type="Proteomes" id="UP001580346"/>
    </source>
</evidence>
<dbReference type="Proteomes" id="UP001580346">
    <property type="component" value="Unassembled WGS sequence"/>
</dbReference>
<comment type="caution">
    <text evidence="1">The sequence shown here is derived from an EMBL/GenBank/DDBJ whole genome shotgun (WGS) entry which is preliminary data.</text>
</comment>
<keyword evidence="2" id="KW-1185">Reference proteome</keyword>
<name>A0ABV5AVB1_9BACL</name>